<comment type="caution">
    <text evidence="1">The sequence shown here is derived from an EMBL/GenBank/DDBJ whole genome shotgun (WGS) entry which is preliminary data.</text>
</comment>
<proteinExistence type="predicted"/>
<dbReference type="Proteomes" id="UP000178774">
    <property type="component" value="Unassembled WGS sequence"/>
</dbReference>
<organism evidence="1 2">
    <name type="scientific">Candidatus Staskawiczbacteria bacterium RIFCSPHIGHO2_01_FULL_41_41</name>
    <dbReference type="NCBI Taxonomy" id="1802203"/>
    <lineage>
        <taxon>Bacteria</taxon>
        <taxon>Candidatus Staskawicziibacteriota</taxon>
    </lineage>
</organism>
<evidence type="ECO:0000313" key="2">
    <source>
        <dbReference type="Proteomes" id="UP000178774"/>
    </source>
</evidence>
<gene>
    <name evidence="1" type="ORF">A2822_00075</name>
</gene>
<evidence type="ECO:0000313" key="1">
    <source>
        <dbReference type="EMBL" id="OGZ65879.1"/>
    </source>
</evidence>
<dbReference type="EMBL" id="MHOP01000012">
    <property type="protein sequence ID" value="OGZ65879.1"/>
    <property type="molecule type" value="Genomic_DNA"/>
</dbReference>
<protein>
    <submittedName>
        <fullName evidence="1">Uncharacterized protein</fullName>
    </submittedName>
</protein>
<name>A0A1G2HU01_9BACT</name>
<dbReference type="AlphaFoldDB" id="A0A1G2HU01"/>
<sequence length="117" mass="13239">MRRPFLPITPASGSMPMRYNLAVVYFGNVYPLGSMEAQNPEQAFRIIGFSATQAEEFAKDLGALPSFQRKEWHSDTMPTGKLEKFGNNSQIQITEDREIKNLVDLEIMVLPTLSKDE</sequence>
<accession>A0A1G2HU01</accession>
<reference evidence="1 2" key="1">
    <citation type="journal article" date="2016" name="Nat. Commun.">
        <title>Thousands of microbial genomes shed light on interconnected biogeochemical processes in an aquifer system.</title>
        <authorList>
            <person name="Anantharaman K."/>
            <person name="Brown C.T."/>
            <person name="Hug L.A."/>
            <person name="Sharon I."/>
            <person name="Castelle C.J."/>
            <person name="Probst A.J."/>
            <person name="Thomas B.C."/>
            <person name="Singh A."/>
            <person name="Wilkins M.J."/>
            <person name="Karaoz U."/>
            <person name="Brodie E.L."/>
            <person name="Williams K.H."/>
            <person name="Hubbard S.S."/>
            <person name="Banfield J.F."/>
        </authorList>
    </citation>
    <scope>NUCLEOTIDE SEQUENCE [LARGE SCALE GENOMIC DNA]</scope>
</reference>